<dbReference type="EMBL" id="BEXD01001020">
    <property type="protein sequence ID" value="GBB91780.1"/>
    <property type="molecule type" value="Genomic_DNA"/>
</dbReference>
<evidence type="ECO:0000256" key="2">
    <source>
        <dbReference type="SAM" id="Phobius"/>
    </source>
</evidence>
<evidence type="ECO:0000313" key="5">
    <source>
        <dbReference type="Proteomes" id="UP000247702"/>
    </source>
</evidence>
<feature type="transmembrane region" description="Helical" evidence="2">
    <location>
        <begin position="48"/>
        <end position="66"/>
    </location>
</feature>
<gene>
    <name evidence="4" type="ORF">RCL2_003021300</name>
    <name evidence="3" type="ORF">RclHR1_19160002</name>
</gene>
<accession>A0A2Z6QP05</accession>
<dbReference type="EMBL" id="BLAL01000334">
    <property type="protein sequence ID" value="GET03906.1"/>
    <property type="molecule type" value="Genomic_DNA"/>
</dbReference>
<name>A0A2Z6QP05_9GLOM</name>
<dbReference type="AlphaFoldDB" id="A0A2Z6QP05"/>
<feature type="region of interest" description="Disordered" evidence="1">
    <location>
        <begin position="72"/>
        <end position="93"/>
    </location>
</feature>
<reference evidence="4" key="2">
    <citation type="submission" date="2019-10" db="EMBL/GenBank/DDBJ databases">
        <title>Conservation and host-specific expression of non-tandemly repeated heterogenous ribosome RNA gene in arbuscular mycorrhizal fungi.</title>
        <authorList>
            <person name="Maeda T."/>
            <person name="Kobayashi Y."/>
            <person name="Nakagawa T."/>
            <person name="Ezawa T."/>
            <person name="Yamaguchi K."/>
            <person name="Bino T."/>
            <person name="Nishimoto Y."/>
            <person name="Shigenobu S."/>
            <person name="Kawaguchi M."/>
        </authorList>
    </citation>
    <scope>NUCLEOTIDE SEQUENCE</scope>
    <source>
        <strain evidence="4">HR1</strain>
    </source>
</reference>
<reference evidence="3 5" key="1">
    <citation type="submission" date="2017-11" db="EMBL/GenBank/DDBJ databases">
        <title>The genome of Rhizophagus clarus HR1 reveals common genetic basis of auxotrophy among arbuscular mycorrhizal fungi.</title>
        <authorList>
            <person name="Kobayashi Y."/>
        </authorList>
    </citation>
    <scope>NUCLEOTIDE SEQUENCE [LARGE SCALE GENOMIC DNA]</scope>
    <source>
        <strain evidence="3 5">HR1</strain>
    </source>
</reference>
<keyword evidence="2" id="KW-0812">Transmembrane</keyword>
<dbReference type="Proteomes" id="UP000615446">
    <property type="component" value="Unassembled WGS sequence"/>
</dbReference>
<evidence type="ECO:0000256" key="1">
    <source>
        <dbReference type="SAM" id="MobiDB-lite"/>
    </source>
</evidence>
<proteinExistence type="predicted"/>
<evidence type="ECO:0000313" key="3">
    <source>
        <dbReference type="EMBL" id="GBB91780.1"/>
    </source>
</evidence>
<keyword evidence="5" id="KW-1185">Reference proteome</keyword>
<keyword evidence="2" id="KW-1133">Transmembrane helix</keyword>
<dbReference type="Proteomes" id="UP000247702">
    <property type="component" value="Unassembled WGS sequence"/>
</dbReference>
<protein>
    <submittedName>
        <fullName evidence="3">Uncharacterized protein</fullName>
    </submittedName>
</protein>
<evidence type="ECO:0000313" key="4">
    <source>
        <dbReference type="EMBL" id="GET03906.1"/>
    </source>
</evidence>
<organism evidence="3 5">
    <name type="scientific">Rhizophagus clarus</name>
    <dbReference type="NCBI Taxonomy" id="94130"/>
    <lineage>
        <taxon>Eukaryota</taxon>
        <taxon>Fungi</taxon>
        <taxon>Fungi incertae sedis</taxon>
        <taxon>Mucoromycota</taxon>
        <taxon>Glomeromycotina</taxon>
        <taxon>Glomeromycetes</taxon>
        <taxon>Glomerales</taxon>
        <taxon>Glomeraceae</taxon>
        <taxon>Rhizophagus</taxon>
    </lineage>
</organism>
<sequence length="93" mass="9861">MKERKVTSTTTHLVRVVAKGLGEPPLKLMELSLNGNRRGRQMRNGERIIIIMAMVTMGTMVTKVTTATTSAAATSESAISAAATSELPAVTSE</sequence>
<comment type="caution">
    <text evidence="3">The sequence shown here is derived from an EMBL/GenBank/DDBJ whole genome shotgun (WGS) entry which is preliminary data.</text>
</comment>
<keyword evidence="2" id="KW-0472">Membrane</keyword>
<feature type="compositionally biased region" description="Low complexity" evidence="1">
    <location>
        <begin position="72"/>
        <end position="85"/>
    </location>
</feature>